<evidence type="ECO:0000256" key="1">
    <source>
        <dbReference type="ARBA" id="ARBA00022491"/>
    </source>
</evidence>
<dbReference type="Pfam" id="PF00532">
    <property type="entry name" value="Peripla_BP_1"/>
    <property type="match status" value="1"/>
</dbReference>
<evidence type="ECO:0000313" key="7">
    <source>
        <dbReference type="Proteomes" id="UP000279029"/>
    </source>
</evidence>
<dbReference type="Proteomes" id="UP000279029">
    <property type="component" value="Chromosome"/>
</dbReference>
<dbReference type="PROSITE" id="PS00356">
    <property type="entry name" value="HTH_LACI_1"/>
    <property type="match status" value="1"/>
</dbReference>
<dbReference type="CDD" id="cd06267">
    <property type="entry name" value="PBP1_LacI_sugar_binding-like"/>
    <property type="match status" value="1"/>
</dbReference>
<reference evidence="6 7" key="1">
    <citation type="submission" date="2018-09" db="EMBL/GenBank/DDBJ databases">
        <authorList>
            <person name="Postec A."/>
        </authorList>
    </citation>
    <scope>NUCLEOTIDE SEQUENCE [LARGE SCALE GENOMIC DNA]</scope>
    <source>
        <strain evidence="6">70B-A</strain>
    </source>
</reference>
<dbReference type="EMBL" id="LR130778">
    <property type="protein sequence ID" value="VDN46753.1"/>
    <property type="molecule type" value="Genomic_DNA"/>
</dbReference>
<dbReference type="Pfam" id="PF00356">
    <property type="entry name" value="LacI"/>
    <property type="match status" value="1"/>
</dbReference>
<dbReference type="SMART" id="SM00354">
    <property type="entry name" value="HTH_LACI"/>
    <property type="match status" value="1"/>
</dbReference>
<dbReference type="Gene3D" id="3.40.50.2300">
    <property type="match status" value="2"/>
</dbReference>
<dbReference type="PROSITE" id="PS50932">
    <property type="entry name" value="HTH_LACI_2"/>
    <property type="match status" value="1"/>
</dbReference>
<dbReference type="KEGG" id="cbar:PATL70BA_0878"/>
<proteinExistence type="predicted"/>
<dbReference type="InterPro" id="IPR001761">
    <property type="entry name" value="Peripla_BP/Lac1_sug-bd_dom"/>
</dbReference>
<dbReference type="SUPFAM" id="SSF47413">
    <property type="entry name" value="lambda repressor-like DNA-binding domains"/>
    <property type="match status" value="1"/>
</dbReference>
<dbReference type="InterPro" id="IPR010982">
    <property type="entry name" value="Lambda_DNA-bd_dom_sf"/>
</dbReference>
<dbReference type="OrthoDB" id="9789891at2"/>
<evidence type="ECO:0000256" key="4">
    <source>
        <dbReference type="ARBA" id="ARBA00023163"/>
    </source>
</evidence>
<keyword evidence="2" id="KW-0805">Transcription regulation</keyword>
<accession>A0A3P7P992</accession>
<dbReference type="InterPro" id="IPR028082">
    <property type="entry name" value="Peripla_BP_I"/>
</dbReference>
<keyword evidence="7" id="KW-1185">Reference proteome</keyword>
<evidence type="ECO:0000313" key="6">
    <source>
        <dbReference type="EMBL" id="VDN46753.1"/>
    </source>
</evidence>
<dbReference type="PANTHER" id="PTHR30146">
    <property type="entry name" value="LACI-RELATED TRANSCRIPTIONAL REPRESSOR"/>
    <property type="match status" value="1"/>
</dbReference>
<sequence length="340" mass="38182">MNIKDIAKATGVSSATVSRVINNSGYVKEDTRKKIMKVINDNNYIPSAVARSLSIQDTASIGVIIPDIENPFFSSVIRGISDVAEKNNYNILFFGTNENQAIEHSYLKTVQGQRLKGVIITPISENDMETREYLIRLNNSGVPVVLVDRSIRDTEFDGVFIDNIQSAYEGVESLIHAGHKKIAIITGPETSKPGKERLLGYKKAMKAYKLDVLDKYIAQGDFKVEKAYKRTKELLELSMPPTAIFTSNNLTTLGCLKYLTEKNLEIGKDLSIMGFDDIETLKMIDFKLSVIDRDAKLQGQEAMKLLIERLENKNYQSEFKKIILPHSVILRGSEQIIKLI</sequence>
<keyword evidence="4" id="KW-0804">Transcription</keyword>
<dbReference type="AlphaFoldDB" id="A0A3P7P992"/>
<dbReference type="PRINTS" id="PR00036">
    <property type="entry name" value="HTHLACI"/>
</dbReference>
<evidence type="ECO:0000256" key="3">
    <source>
        <dbReference type="ARBA" id="ARBA00023125"/>
    </source>
</evidence>
<gene>
    <name evidence="6" type="ORF">PATL70BA_0878</name>
</gene>
<dbReference type="PANTHER" id="PTHR30146:SF148">
    <property type="entry name" value="HTH-TYPE TRANSCRIPTIONAL REPRESSOR PURR-RELATED"/>
    <property type="match status" value="1"/>
</dbReference>
<protein>
    <submittedName>
        <fullName evidence="6">LacI family transcriptional regulator</fullName>
    </submittedName>
</protein>
<keyword evidence="1" id="KW-0678">Repressor</keyword>
<dbReference type="GO" id="GO:0003700">
    <property type="term" value="F:DNA-binding transcription factor activity"/>
    <property type="evidence" value="ECO:0007669"/>
    <property type="project" value="TreeGrafter"/>
</dbReference>
<organism evidence="6 7">
    <name type="scientific">Petrocella atlantisensis</name>
    <dbReference type="NCBI Taxonomy" id="2173034"/>
    <lineage>
        <taxon>Bacteria</taxon>
        <taxon>Bacillati</taxon>
        <taxon>Bacillota</taxon>
        <taxon>Clostridia</taxon>
        <taxon>Lachnospirales</taxon>
        <taxon>Vallitaleaceae</taxon>
        <taxon>Petrocella</taxon>
    </lineage>
</organism>
<dbReference type="SUPFAM" id="SSF53822">
    <property type="entry name" value="Periplasmic binding protein-like I"/>
    <property type="match status" value="1"/>
</dbReference>
<name>A0A3P7P992_9FIRM</name>
<evidence type="ECO:0000259" key="5">
    <source>
        <dbReference type="PROSITE" id="PS50932"/>
    </source>
</evidence>
<dbReference type="GO" id="GO:0000976">
    <property type="term" value="F:transcription cis-regulatory region binding"/>
    <property type="evidence" value="ECO:0007669"/>
    <property type="project" value="TreeGrafter"/>
</dbReference>
<keyword evidence="3" id="KW-0238">DNA-binding</keyword>
<dbReference type="CDD" id="cd01392">
    <property type="entry name" value="HTH_LacI"/>
    <property type="match status" value="1"/>
</dbReference>
<feature type="domain" description="HTH lacI-type" evidence="5">
    <location>
        <begin position="1"/>
        <end position="55"/>
    </location>
</feature>
<dbReference type="Gene3D" id="1.10.260.40">
    <property type="entry name" value="lambda repressor-like DNA-binding domains"/>
    <property type="match status" value="1"/>
</dbReference>
<dbReference type="RefSeq" id="WP_125136201.1">
    <property type="nucleotide sequence ID" value="NZ_LR130778.1"/>
</dbReference>
<dbReference type="InterPro" id="IPR000843">
    <property type="entry name" value="HTH_LacI"/>
</dbReference>
<evidence type="ECO:0000256" key="2">
    <source>
        <dbReference type="ARBA" id="ARBA00023015"/>
    </source>
</evidence>